<feature type="transmembrane region" description="Helical" evidence="1">
    <location>
        <begin position="175"/>
        <end position="197"/>
    </location>
</feature>
<comment type="caution">
    <text evidence="2">The sequence shown here is derived from an EMBL/GenBank/DDBJ whole genome shotgun (WGS) entry which is preliminary data.</text>
</comment>
<sequence length="271" mass="31096">MVGTLSELVVSFGISSHWLGLPEVLFVSDLGDEFVDWFFENQIDNLSHPILVFTRAFFLLLEWTLTMGYHPCCFIYLFDVILQLGEHLNPRHEVPKVSWRVERQVLLESLPRSQPKLVARHCQLLYLIVCLPIALAIVLDRLILTFPQPQDGSIPSISWENGVWYLGTGSFFTDITTWATDLAGMIVLTCIAAVKLFSFSCRSSSYFFLALSVPQRSTLDWARFHESTITLAFQVNTRLMLLLSLSSKRWISSASRLSLGRFSFIHSWWFH</sequence>
<keyword evidence="1" id="KW-1133">Transmembrane helix</keyword>
<reference evidence="2 3" key="1">
    <citation type="submission" date="2019-07" db="EMBL/GenBank/DDBJ databases">
        <title>De Novo Assembly of kiwifruit Actinidia rufa.</title>
        <authorList>
            <person name="Sugita-Konishi S."/>
            <person name="Sato K."/>
            <person name="Mori E."/>
            <person name="Abe Y."/>
            <person name="Kisaki G."/>
            <person name="Hamano K."/>
            <person name="Suezawa K."/>
            <person name="Otani M."/>
            <person name="Fukuda T."/>
            <person name="Manabe T."/>
            <person name="Gomi K."/>
            <person name="Tabuchi M."/>
            <person name="Akimitsu K."/>
            <person name="Kataoka I."/>
        </authorList>
    </citation>
    <scope>NUCLEOTIDE SEQUENCE [LARGE SCALE GENOMIC DNA]</scope>
    <source>
        <strain evidence="3">cv. Fuchu</strain>
    </source>
</reference>
<dbReference type="Proteomes" id="UP000585474">
    <property type="component" value="Unassembled WGS sequence"/>
</dbReference>
<evidence type="ECO:0000256" key="1">
    <source>
        <dbReference type="SAM" id="Phobius"/>
    </source>
</evidence>
<evidence type="ECO:0000313" key="2">
    <source>
        <dbReference type="EMBL" id="GFY90860.1"/>
    </source>
</evidence>
<dbReference type="EMBL" id="BJWL01000007">
    <property type="protein sequence ID" value="GFY90860.1"/>
    <property type="molecule type" value="Genomic_DNA"/>
</dbReference>
<keyword evidence="3" id="KW-1185">Reference proteome</keyword>
<evidence type="ECO:0000313" key="3">
    <source>
        <dbReference type="Proteomes" id="UP000585474"/>
    </source>
</evidence>
<protein>
    <submittedName>
        <fullName evidence="2">Uncharacterized protein</fullName>
    </submittedName>
</protein>
<dbReference type="AlphaFoldDB" id="A0A7J0EWU3"/>
<keyword evidence="1" id="KW-0472">Membrane</keyword>
<accession>A0A7J0EWU3</accession>
<feature type="transmembrane region" description="Helical" evidence="1">
    <location>
        <begin position="124"/>
        <end position="144"/>
    </location>
</feature>
<name>A0A7J0EWU3_9ERIC</name>
<gene>
    <name evidence="2" type="ORF">Acr_07g0010560</name>
</gene>
<organism evidence="2 3">
    <name type="scientific">Actinidia rufa</name>
    <dbReference type="NCBI Taxonomy" id="165716"/>
    <lineage>
        <taxon>Eukaryota</taxon>
        <taxon>Viridiplantae</taxon>
        <taxon>Streptophyta</taxon>
        <taxon>Embryophyta</taxon>
        <taxon>Tracheophyta</taxon>
        <taxon>Spermatophyta</taxon>
        <taxon>Magnoliopsida</taxon>
        <taxon>eudicotyledons</taxon>
        <taxon>Gunneridae</taxon>
        <taxon>Pentapetalae</taxon>
        <taxon>asterids</taxon>
        <taxon>Ericales</taxon>
        <taxon>Actinidiaceae</taxon>
        <taxon>Actinidia</taxon>
    </lineage>
</organism>
<keyword evidence="1" id="KW-0812">Transmembrane</keyword>
<proteinExistence type="predicted"/>